<dbReference type="InterPro" id="IPR039782">
    <property type="entry name" value="VPS13B"/>
</dbReference>
<comment type="caution">
    <text evidence="1">The sequence shown here is derived from an EMBL/GenBank/DDBJ whole genome shotgun (WGS) entry which is preliminary data.</text>
</comment>
<dbReference type="Proteomes" id="UP000792457">
    <property type="component" value="Unassembled WGS sequence"/>
</dbReference>
<feature type="non-terminal residue" evidence="1">
    <location>
        <position position="502"/>
    </location>
</feature>
<reference evidence="1" key="2">
    <citation type="submission" date="2017-10" db="EMBL/GenBank/DDBJ databases">
        <title>Ladona fulva Genome sequencing and assembly.</title>
        <authorList>
            <person name="Murali S."/>
            <person name="Richards S."/>
            <person name="Bandaranaike D."/>
            <person name="Bellair M."/>
            <person name="Blankenburg K."/>
            <person name="Chao H."/>
            <person name="Dinh H."/>
            <person name="Doddapaneni H."/>
            <person name="Dugan-Rocha S."/>
            <person name="Elkadiri S."/>
            <person name="Gnanaolivu R."/>
            <person name="Hernandez B."/>
            <person name="Skinner E."/>
            <person name="Javaid M."/>
            <person name="Lee S."/>
            <person name="Li M."/>
            <person name="Ming W."/>
            <person name="Munidasa M."/>
            <person name="Muniz J."/>
            <person name="Nguyen L."/>
            <person name="Hughes D."/>
            <person name="Osuji N."/>
            <person name="Pu L.-L."/>
            <person name="Puazo M."/>
            <person name="Qu C."/>
            <person name="Quiroz J."/>
            <person name="Raj R."/>
            <person name="Weissenberger G."/>
            <person name="Xin Y."/>
            <person name="Zou X."/>
            <person name="Han Y."/>
            <person name="Worley K."/>
            <person name="Muzny D."/>
            <person name="Gibbs R."/>
        </authorList>
    </citation>
    <scope>NUCLEOTIDE SEQUENCE</scope>
    <source>
        <strain evidence="1">Sampled in the wild</strain>
    </source>
</reference>
<dbReference type="AlphaFoldDB" id="A0A8K0P2I9"/>
<protein>
    <submittedName>
        <fullName evidence="1">Uncharacterized protein</fullName>
    </submittedName>
</protein>
<evidence type="ECO:0000313" key="2">
    <source>
        <dbReference type="Proteomes" id="UP000792457"/>
    </source>
</evidence>
<dbReference type="OrthoDB" id="445152at2759"/>
<proteinExistence type="predicted"/>
<keyword evidence="2" id="KW-1185">Reference proteome</keyword>
<name>A0A8K0P2I9_LADFU</name>
<dbReference type="PANTHER" id="PTHR12517:SF0">
    <property type="entry name" value="INTERMEMBRANE LIPID TRANSFER PROTEIN VPS13B"/>
    <property type="match status" value="1"/>
</dbReference>
<reference evidence="1" key="1">
    <citation type="submission" date="2013-04" db="EMBL/GenBank/DDBJ databases">
        <authorList>
            <person name="Qu J."/>
            <person name="Murali S.C."/>
            <person name="Bandaranaike D."/>
            <person name="Bellair M."/>
            <person name="Blankenburg K."/>
            <person name="Chao H."/>
            <person name="Dinh H."/>
            <person name="Doddapaneni H."/>
            <person name="Downs B."/>
            <person name="Dugan-Rocha S."/>
            <person name="Elkadiri S."/>
            <person name="Gnanaolivu R.D."/>
            <person name="Hernandez B."/>
            <person name="Javaid M."/>
            <person name="Jayaseelan J.C."/>
            <person name="Lee S."/>
            <person name="Li M."/>
            <person name="Ming W."/>
            <person name="Munidasa M."/>
            <person name="Muniz J."/>
            <person name="Nguyen L."/>
            <person name="Ongeri F."/>
            <person name="Osuji N."/>
            <person name="Pu L.-L."/>
            <person name="Puazo M."/>
            <person name="Qu C."/>
            <person name="Quiroz J."/>
            <person name="Raj R."/>
            <person name="Weissenberger G."/>
            <person name="Xin Y."/>
            <person name="Zou X."/>
            <person name="Han Y."/>
            <person name="Richards S."/>
            <person name="Worley K."/>
            <person name="Muzny D."/>
            <person name="Gibbs R."/>
        </authorList>
    </citation>
    <scope>NUCLEOTIDE SEQUENCE</scope>
    <source>
        <strain evidence="1">Sampled in the wild</strain>
    </source>
</reference>
<evidence type="ECO:0000313" key="1">
    <source>
        <dbReference type="EMBL" id="KAG8228724.1"/>
    </source>
</evidence>
<dbReference type="PANTHER" id="PTHR12517">
    <property type="entry name" value="VACUOLAR PROTEIN SORTING-ASSOCIATED PROTEIN 13B"/>
    <property type="match status" value="1"/>
</dbReference>
<sequence>MDSRNQRLLRNSADLGYDGSEEGSVEDAPACSVSFYVQPLLHFFVMEPHVVLSLSQSSQKFQFSVFDTGLRTSGSGYVIQVGAGQKLTPHLEDFHVQILETKSGDRHPKTGIPPSFLTATWTGFLEPTGVVKIEIERPAKLNVSVPRWKYVKDVLRRLEVSTKSLQRNHSSLDKSLDPINRKICSEKSDMTAAASFLPWLKSCSLSLSTVQLVMVVELVGRNGLPKKEGSENATFALSSFYTNIWSIEGAIPWESKSRVLNFEAIPYKLQGNMKISNVTGSIFHHGKSKVVLYPWSFNIDGAIIWEPWVNQSGPPRIQINADSDTVLIDVGPDHLVFLQAAISEFMSVISPDPQQKYGEIEKMSESKDDLLSMEVCTDSSVGEPVLSTTFSPTNKQPSIINITQPNLTGTSTMLGPSSPDREQHYQDDLRAGAFLFIDGVATQTLMPFPYQVVFRNSPPTMAWCYPEPRTLTKVHVYPVPFVIASESVTGVTSVHHGQQVID</sequence>
<accession>A0A8K0P2I9</accession>
<dbReference type="EMBL" id="KZ308382">
    <property type="protein sequence ID" value="KAG8228724.1"/>
    <property type="molecule type" value="Genomic_DNA"/>
</dbReference>
<gene>
    <name evidence="1" type="ORF">J437_LFUL009406</name>
</gene>
<organism evidence="1 2">
    <name type="scientific">Ladona fulva</name>
    <name type="common">Scarce chaser dragonfly</name>
    <name type="synonym">Libellula fulva</name>
    <dbReference type="NCBI Taxonomy" id="123851"/>
    <lineage>
        <taxon>Eukaryota</taxon>
        <taxon>Metazoa</taxon>
        <taxon>Ecdysozoa</taxon>
        <taxon>Arthropoda</taxon>
        <taxon>Hexapoda</taxon>
        <taxon>Insecta</taxon>
        <taxon>Pterygota</taxon>
        <taxon>Palaeoptera</taxon>
        <taxon>Odonata</taxon>
        <taxon>Epiprocta</taxon>
        <taxon>Anisoptera</taxon>
        <taxon>Libelluloidea</taxon>
        <taxon>Libellulidae</taxon>
        <taxon>Ladona</taxon>
    </lineage>
</organism>